<reference evidence="4 5" key="1">
    <citation type="journal article" date="2019" name="Int. J. Syst. Evol. Microbiol.">
        <title>The Global Catalogue of Microorganisms (GCM) 10K type strain sequencing project: providing services to taxonomists for standard genome sequencing and annotation.</title>
        <authorList>
            <consortium name="The Broad Institute Genomics Platform"/>
            <consortium name="The Broad Institute Genome Sequencing Center for Infectious Disease"/>
            <person name="Wu L."/>
            <person name="Ma J."/>
        </authorList>
    </citation>
    <scope>NUCLEOTIDE SEQUENCE [LARGE SCALE GENOMIC DNA]</scope>
    <source>
        <strain evidence="4 5">JCM 12774</strain>
    </source>
</reference>
<dbReference type="Pfam" id="PF07833">
    <property type="entry name" value="Cu_amine_oxidN1"/>
    <property type="match status" value="1"/>
</dbReference>
<keyword evidence="5" id="KW-1185">Reference proteome</keyword>
<proteinExistence type="predicted"/>
<feature type="domain" description="Copper amine oxidase-like N-terminal" evidence="3">
    <location>
        <begin position="167"/>
        <end position="260"/>
    </location>
</feature>
<dbReference type="Gene3D" id="3.30.457.10">
    <property type="entry name" value="Copper amine oxidase-like, N-terminal domain"/>
    <property type="match status" value="1"/>
</dbReference>
<dbReference type="EMBL" id="BAAACX010000016">
    <property type="protein sequence ID" value="GAA0402113.1"/>
    <property type="molecule type" value="Genomic_DNA"/>
</dbReference>
<evidence type="ECO:0000259" key="3">
    <source>
        <dbReference type="Pfam" id="PF07833"/>
    </source>
</evidence>
<feature type="region of interest" description="Disordered" evidence="1">
    <location>
        <begin position="45"/>
        <end position="134"/>
    </location>
</feature>
<evidence type="ECO:0000313" key="4">
    <source>
        <dbReference type="EMBL" id="GAA0402113.1"/>
    </source>
</evidence>
<accession>A0ABN0YNE8</accession>
<evidence type="ECO:0000256" key="2">
    <source>
        <dbReference type="SAM" id="SignalP"/>
    </source>
</evidence>
<dbReference type="InterPro" id="IPR035986">
    <property type="entry name" value="PKD_dom_sf"/>
</dbReference>
<dbReference type="SUPFAM" id="SSF49299">
    <property type="entry name" value="PKD domain"/>
    <property type="match status" value="2"/>
</dbReference>
<dbReference type="InterPro" id="IPR012854">
    <property type="entry name" value="Cu_amine_oxidase-like_N"/>
</dbReference>
<dbReference type="InterPro" id="IPR036582">
    <property type="entry name" value="Mao_N_sf"/>
</dbReference>
<dbReference type="RefSeq" id="WP_343863332.1">
    <property type="nucleotide sequence ID" value="NZ_BAAACX010000016.1"/>
</dbReference>
<evidence type="ECO:0000256" key="1">
    <source>
        <dbReference type="SAM" id="MobiDB-lite"/>
    </source>
</evidence>
<keyword evidence="2" id="KW-0732">Signal</keyword>
<dbReference type="Proteomes" id="UP001500340">
    <property type="component" value="Unassembled WGS sequence"/>
</dbReference>
<protein>
    <recommendedName>
        <fullName evidence="3">Copper amine oxidase-like N-terminal domain-containing protein</fullName>
    </recommendedName>
</protein>
<dbReference type="SUPFAM" id="SSF55383">
    <property type="entry name" value="Copper amine oxidase, domain N"/>
    <property type="match status" value="1"/>
</dbReference>
<evidence type="ECO:0000313" key="5">
    <source>
        <dbReference type="Proteomes" id="UP001500340"/>
    </source>
</evidence>
<feature type="compositionally biased region" description="Polar residues" evidence="1">
    <location>
        <begin position="102"/>
        <end position="123"/>
    </location>
</feature>
<feature type="compositionally biased region" description="Polar residues" evidence="1">
    <location>
        <begin position="45"/>
        <end position="94"/>
    </location>
</feature>
<comment type="caution">
    <text evidence="4">The sequence shown here is derived from an EMBL/GenBank/DDBJ whole genome shotgun (WGS) entry which is preliminary data.</text>
</comment>
<sequence length="763" mass="83493">MNFKRLIITTIIIASQLAMVIPVSAEEAGKQDTVSAVGQQYTVTSNNLGANDATSPNNNVTKPSQEGQVTNEESTGQETSVTGENGQTEGTGDNNGAEDGQTEQPTSTDEGQDADGSNPSTIDSATTTDSNVNANAANSGAGQLVLMMNSNKMYQGGKEYIAGYPMEVKNGVSYVSIRAIVERAGLQLSFDNKTKETIISRGNDELRFKLDTSNYRVNGVVTPMKGKSYSAKNNFMVPLTAITKALGIPYTVDNVGKRVILNLSTKPVASFSIGNKEVIAGETDVQYLTNSYSPSGLQIVNEEWTGRQDKFTDPGIYTVTYRVQDSNGQWSDPFSLKINVGKPHTPPLANFMTDKDTYKMGELITYTDLSTDEVGIKERVWENNERAFFTPGQMTIRLKVVNEFGLSSTVERTITITNELLYSRDDFNKLFTPVGEKYAFDGTSVPSWERVNYSISSDPVTLIRSNSPETVYSEGRVYKETASGAMRFMVHHVNSTGKNMKMYVVATNKNDTTARLTQNSLGFGGPSQYATAAGKVSVERYYKSLQTGGQYKDVWIAPGESKVIMPELNATTMKQGDVISLFADMYSDQALEFNVIMIDPNKDPLAIAQSQSLPNLKEDVHNRGTYEDSTRYFHYNDLVGTTRQRLLIGDNSNDPFQVGYDGITNAYKLNAGNFGMLYKIKLYRVAPNTLITFNPRGGRYSGSIMVNGDIVQLSTGGSLSAPNDANVLFRTGDHEQTVEFVFTAAPGSNLSVNLLFQPLPEAK</sequence>
<feature type="signal peptide" evidence="2">
    <location>
        <begin position="1"/>
        <end position="25"/>
    </location>
</feature>
<feature type="chain" id="PRO_5047513133" description="Copper amine oxidase-like N-terminal domain-containing protein" evidence="2">
    <location>
        <begin position="26"/>
        <end position="763"/>
    </location>
</feature>
<feature type="compositionally biased region" description="Low complexity" evidence="1">
    <location>
        <begin position="124"/>
        <end position="134"/>
    </location>
</feature>
<name>A0ABN0YNE8_9BACL</name>
<organism evidence="4 5">
    <name type="scientific">Paenibacillus motobuensis</name>
    <dbReference type="NCBI Taxonomy" id="295324"/>
    <lineage>
        <taxon>Bacteria</taxon>
        <taxon>Bacillati</taxon>
        <taxon>Bacillota</taxon>
        <taxon>Bacilli</taxon>
        <taxon>Bacillales</taxon>
        <taxon>Paenibacillaceae</taxon>
        <taxon>Paenibacillus</taxon>
    </lineage>
</organism>
<gene>
    <name evidence="4" type="ORF">GCM10008933_35720</name>
</gene>